<sequence>MGSSESKMGPSEEVKPELAIKKNHVSHLVDPRSPSTGIDRTPIQVNGPGFKTITQLKSESLQGFTDPRSPSVGITRTPVREVMRATVGSFARRLGMIFHHETENDAAEGSQKHTDDTVERENLASTKPLLTPQRLPRDFGSLAEHAKLLATPVNPTLQTEDNQSPFVLLEEPQVEVEIETEVDISLDEAEEAKESPLRKRMSMSLIAYHEGTTSSHVFAEEQDEHASTAELKVEPDHCYALPSVEVKPESSAESCSNTDVDEPLVESLPEEKLNKEPSLPAEASPSDPPTVPSPEIPQECSGIRCPTFDSRSPSQVVFKPQWLGKGFGASGLRSRGLQGQRGKGGSSPLAVSVAVKNATNENKAHHPKLKQRGSEGRSPLQIIKGTNSPREQLSQTKGKVSTPEKQRLRQMDQRVLAVSLNKENR</sequence>
<proteinExistence type="predicted"/>
<keyword evidence="3" id="KW-1185">Reference proteome</keyword>
<feature type="compositionally biased region" description="Polar residues" evidence="1">
    <location>
        <begin position="384"/>
        <end position="399"/>
    </location>
</feature>
<dbReference type="AlphaFoldDB" id="A0A8C5HGI9"/>
<feature type="region of interest" description="Disordered" evidence="1">
    <location>
        <begin position="328"/>
        <end position="425"/>
    </location>
</feature>
<feature type="compositionally biased region" description="Basic and acidic residues" evidence="1">
    <location>
        <begin position="110"/>
        <end position="122"/>
    </location>
</feature>
<dbReference type="PANTHER" id="PTHR34756:SF1">
    <property type="entry name" value="CELL DIVISION CYCLE-ASSOCIATED PROTEIN 3"/>
    <property type="match status" value="1"/>
</dbReference>
<feature type="region of interest" description="Disordered" evidence="1">
    <location>
        <begin position="1"/>
        <end position="47"/>
    </location>
</feature>
<accession>A0A8C5HGI9</accession>
<organism evidence="2 3">
    <name type="scientific">Gouania willdenowi</name>
    <name type="common">Blunt-snouted clingfish</name>
    <name type="synonym">Lepadogaster willdenowi</name>
    <dbReference type="NCBI Taxonomy" id="441366"/>
    <lineage>
        <taxon>Eukaryota</taxon>
        <taxon>Metazoa</taxon>
        <taxon>Chordata</taxon>
        <taxon>Craniata</taxon>
        <taxon>Vertebrata</taxon>
        <taxon>Euteleostomi</taxon>
        <taxon>Actinopterygii</taxon>
        <taxon>Neopterygii</taxon>
        <taxon>Teleostei</taxon>
        <taxon>Neoteleostei</taxon>
        <taxon>Acanthomorphata</taxon>
        <taxon>Ovalentaria</taxon>
        <taxon>Blenniimorphae</taxon>
        <taxon>Blenniiformes</taxon>
        <taxon>Gobiesocoidei</taxon>
        <taxon>Gobiesocidae</taxon>
        <taxon>Gobiesocinae</taxon>
        <taxon>Gouania</taxon>
    </lineage>
</organism>
<evidence type="ECO:0000256" key="1">
    <source>
        <dbReference type="SAM" id="MobiDB-lite"/>
    </source>
</evidence>
<evidence type="ECO:0008006" key="4">
    <source>
        <dbReference type="Google" id="ProtNLM"/>
    </source>
</evidence>
<dbReference type="RefSeq" id="XP_028327111.1">
    <property type="nucleotide sequence ID" value="XM_028471310.1"/>
</dbReference>
<evidence type="ECO:0000313" key="2">
    <source>
        <dbReference type="Ensembl" id="ENSGWIP00000045087.1"/>
    </source>
</evidence>
<feature type="region of interest" description="Disordered" evidence="1">
    <location>
        <begin position="270"/>
        <end position="313"/>
    </location>
</feature>
<feature type="compositionally biased region" description="Basic and acidic residues" evidence="1">
    <location>
        <begin position="402"/>
        <end position="412"/>
    </location>
</feature>
<gene>
    <name evidence="2" type="primary">cdca3</name>
</gene>
<feature type="compositionally biased region" description="Basic and acidic residues" evidence="1">
    <location>
        <begin position="10"/>
        <end position="20"/>
    </location>
</feature>
<feature type="compositionally biased region" description="Pro residues" evidence="1">
    <location>
        <begin position="286"/>
        <end position="295"/>
    </location>
</feature>
<dbReference type="InterPro" id="IPR038832">
    <property type="entry name" value="CDCA3"/>
</dbReference>
<reference evidence="2" key="2">
    <citation type="submission" date="2025-08" db="UniProtKB">
        <authorList>
            <consortium name="Ensembl"/>
        </authorList>
    </citation>
    <scope>IDENTIFICATION</scope>
</reference>
<dbReference type="Ensembl" id="ENSGWIT00000048846.1">
    <property type="protein sequence ID" value="ENSGWIP00000045087.1"/>
    <property type="gene ID" value="ENSGWIG00000022361.1"/>
</dbReference>
<reference evidence="2" key="3">
    <citation type="submission" date="2025-09" db="UniProtKB">
        <authorList>
            <consortium name="Ensembl"/>
        </authorList>
    </citation>
    <scope>IDENTIFICATION</scope>
</reference>
<name>A0A8C5HGI9_GOUWI</name>
<dbReference type="CTD" id="83461"/>
<evidence type="ECO:0000313" key="3">
    <source>
        <dbReference type="Proteomes" id="UP000694680"/>
    </source>
</evidence>
<feature type="region of interest" description="Disordered" evidence="1">
    <location>
        <begin position="103"/>
        <end position="135"/>
    </location>
</feature>
<protein>
    <recommendedName>
        <fullName evidence="4">Cell division cycle-associated protein 3</fullName>
    </recommendedName>
</protein>
<reference evidence="2" key="1">
    <citation type="submission" date="2020-06" db="EMBL/GenBank/DDBJ databases">
        <authorList>
            <consortium name="Wellcome Sanger Institute Data Sharing"/>
        </authorList>
    </citation>
    <scope>NUCLEOTIDE SEQUENCE [LARGE SCALE GENOMIC DNA]</scope>
</reference>
<dbReference type="PANTHER" id="PTHR34756">
    <property type="entry name" value="CELL DIVISION CYCLE-ASSOCIATED PROTEIN 3"/>
    <property type="match status" value="1"/>
</dbReference>
<dbReference type="Proteomes" id="UP000694680">
    <property type="component" value="Chromosome 16"/>
</dbReference>
<dbReference type="OrthoDB" id="6337960at2759"/>
<dbReference type="GeneID" id="114478317"/>